<feature type="transmembrane region" description="Helical" evidence="1">
    <location>
        <begin position="23"/>
        <end position="43"/>
    </location>
</feature>
<evidence type="ECO:0000256" key="1">
    <source>
        <dbReference type="SAM" id="Phobius"/>
    </source>
</evidence>
<dbReference type="AlphaFoldDB" id="A0A7G2CPV2"/>
<accession>A0A7G2CPV2</accession>
<protein>
    <submittedName>
        <fullName evidence="2">Uncharacterized protein</fullName>
    </submittedName>
</protein>
<sequence length="621" mass="71812">MNSRGCFPVVPSPYDGYSTTADGMQGLLLVLLLLLLIGVMIIITRQADTTTTIETPPPSYERLDHYEDIRLHPPPRADIRFFSFREEYETPHPPPLCQPNCPHMHTTKPTGKLDMDAVQTRMEEEVHRLLVEGGYEGTHRHRTRLVTMSNRFDEVYCTLQGSAALSGVRLTSLGYKEEYNFMRRLRAVVDYAAAEGLDDEDVILWVDSDTVLTGRDMAAAVADYVLHSAPSEAQLDVAAVRAWEDYGPKEAGAVLRSMTSRADDQQQWQYPPVLYNAENGCFLAEYINVICRNFTNTIEAMIKVARDDLQPGEEYTMSELWNKTRQYATERRKPPLRPDVVDQVRRDIHMNGRYFSHLRREIQIQKESYEKQYNVRKRVYVSPRRDEERPRFNPRYTYGTADSTPNLNAGAYIGRVWALKKLIDVFELAVREVQCRKWYCFFGATFTNDQAVLGMLYYTQRLWEVEYGLLEAPPPAAEERRTMTPFDIPVGLMGLDKRKSFFGIDIGVLNPHTRRYVFLPSYTKFLRKSRTGALLAVYRNELLLPLSWHFAGGNKTLRSEEAQFSYSWMMSSFLNDDVYRHNSYILSQYTIELISGKERYYGDFMTICGNPLIKGRTNNRR</sequence>
<keyword evidence="1" id="KW-1133">Transmembrane helix</keyword>
<name>A0A7G2CPV2_9TRYP</name>
<reference evidence="2 3" key="1">
    <citation type="submission" date="2020-08" db="EMBL/GenBank/DDBJ databases">
        <authorList>
            <person name="Newling K."/>
            <person name="Davey J."/>
            <person name="Forrester S."/>
        </authorList>
    </citation>
    <scope>NUCLEOTIDE SEQUENCE [LARGE SCALE GENOMIC DNA]</scope>
    <source>
        <strain evidence="3">Crithidia deanei Carvalho (ATCC PRA-265)</strain>
    </source>
</reference>
<evidence type="ECO:0000313" key="2">
    <source>
        <dbReference type="EMBL" id="CAD2221886.1"/>
    </source>
</evidence>
<dbReference type="EMBL" id="LR877167">
    <property type="protein sequence ID" value="CAD2221886.1"/>
    <property type="molecule type" value="Genomic_DNA"/>
</dbReference>
<keyword evidence="3" id="KW-1185">Reference proteome</keyword>
<dbReference type="Proteomes" id="UP000515908">
    <property type="component" value="Chromosome 23"/>
</dbReference>
<proteinExistence type="predicted"/>
<dbReference type="VEuPathDB" id="TriTrypDB:ADEAN_000942100"/>
<keyword evidence="1" id="KW-0472">Membrane</keyword>
<keyword evidence="1" id="KW-0812">Transmembrane</keyword>
<dbReference type="PANTHER" id="PTHR36587:SF2">
    <property type="entry name" value="EXPRESSION SITE-ASSOCIATED GENE 3 (ESAG3)-LIKE PROTEIN"/>
    <property type="match status" value="1"/>
</dbReference>
<organism evidence="2 3">
    <name type="scientific">Angomonas deanei</name>
    <dbReference type="NCBI Taxonomy" id="59799"/>
    <lineage>
        <taxon>Eukaryota</taxon>
        <taxon>Discoba</taxon>
        <taxon>Euglenozoa</taxon>
        <taxon>Kinetoplastea</taxon>
        <taxon>Metakinetoplastina</taxon>
        <taxon>Trypanosomatida</taxon>
        <taxon>Trypanosomatidae</taxon>
        <taxon>Strigomonadinae</taxon>
        <taxon>Angomonas</taxon>
    </lineage>
</organism>
<dbReference type="PANTHER" id="PTHR36587">
    <property type="entry name" value="EXPRESSION SITE-ASSOCIATED GENE 3 (ESAG3)-LIKE PROTEIN"/>
    <property type="match status" value="1"/>
</dbReference>
<gene>
    <name evidence="2" type="ORF">ADEAN_000942100</name>
</gene>
<evidence type="ECO:0000313" key="3">
    <source>
        <dbReference type="Proteomes" id="UP000515908"/>
    </source>
</evidence>